<evidence type="ECO:0000313" key="2">
    <source>
        <dbReference type="Proteomes" id="UP000265566"/>
    </source>
</evidence>
<accession>A0A396J2U2</accession>
<evidence type="ECO:0000313" key="1">
    <source>
        <dbReference type="EMBL" id="RHN72339.1"/>
    </source>
</evidence>
<protein>
    <submittedName>
        <fullName evidence="1">Uncharacterized protein</fullName>
    </submittedName>
</protein>
<comment type="caution">
    <text evidence="1">The sequence shown here is derived from an EMBL/GenBank/DDBJ whole genome shotgun (WGS) entry which is preliminary data.</text>
</comment>
<dbReference type="Gramene" id="rna8039">
    <property type="protein sequence ID" value="RHN72339.1"/>
    <property type="gene ID" value="gene8039"/>
</dbReference>
<name>A0A396J2U2_MEDTR</name>
<proteinExistence type="predicted"/>
<reference evidence="2" key="1">
    <citation type="journal article" date="2018" name="Nat. Plants">
        <title>Whole-genome landscape of Medicago truncatula symbiotic genes.</title>
        <authorList>
            <person name="Pecrix Y."/>
            <person name="Staton S.E."/>
            <person name="Sallet E."/>
            <person name="Lelandais-Briere C."/>
            <person name="Moreau S."/>
            <person name="Carrere S."/>
            <person name="Blein T."/>
            <person name="Jardinaud M.F."/>
            <person name="Latrasse D."/>
            <person name="Zouine M."/>
            <person name="Zahm M."/>
            <person name="Kreplak J."/>
            <person name="Mayjonade B."/>
            <person name="Satge C."/>
            <person name="Perez M."/>
            <person name="Cauet S."/>
            <person name="Marande W."/>
            <person name="Chantry-Darmon C."/>
            <person name="Lopez-Roques C."/>
            <person name="Bouchez O."/>
            <person name="Berard A."/>
            <person name="Debelle F."/>
            <person name="Munos S."/>
            <person name="Bendahmane A."/>
            <person name="Berges H."/>
            <person name="Niebel A."/>
            <person name="Buitink J."/>
            <person name="Frugier F."/>
            <person name="Benhamed M."/>
            <person name="Crespi M."/>
            <person name="Gouzy J."/>
            <person name="Gamas P."/>
        </authorList>
    </citation>
    <scope>NUCLEOTIDE SEQUENCE [LARGE SCALE GENOMIC DNA]</scope>
    <source>
        <strain evidence="2">cv. Jemalong A17</strain>
    </source>
</reference>
<dbReference type="Proteomes" id="UP000265566">
    <property type="component" value="Chromosome 2"/>
</dbReference>
<gene>
    <name evidence="1" type="ORF">MtrunA17_Chr2g0286591</name>
</gene>
<dbReference type="EMBL" id="PSQE01000002">
    <property type="protein sequence ID" value="RHN72339.1"/>
    <property type="molecule type" value="Genomic_DNA"/>
</dbReference>
<organism evidence="1 2">
    <name type="scientific">Medicago truncatula</name>
    <name type="common">Barrel medic</name>
    <name type="synonym">Medicago tribuloides</name>
    <dbReference type="NCBI Taxonomy" id="3880"/>
    <lineage>
        <taxon>Eukaryota</taxon>
        <taxon>Viridiplantae</taxon>
        <taxon>Streptophyta</taxon>
        <taxon>Embryophyta</taxon>
        <taxon>Tracheophyta</taxon>
        <taxon>Spermatophyta</taxon>
        <taxon>Magnoliopsida</taxon>
        <taxon>eudicotyledons</taxon>
        <taxon>Gunneridae</taxon>
        <taxon>Pentapetalae</taxon>
        <taxon>rosids</taxon>
        <taxon>fabids</taxon>
        <taxon>Fabales</taxon>
        <taxon>Fabaceae</taxon>
        <taxon>Papilionoideae</taxon>
        <taxon>50 kb inversion clade</taxon>
        <taxon>NPAAA clade</taxon>
        <taxon>Hologalegina</taxon>
        <taxon>IRL clade</taxon>
        <taxon>Trifolieae</taxon>
        <taxon>Medicago</taxon>
    </lineage>
</organism>
<dbReference type="AlphaFoldDB" id="A0A396J2U2"/>
<sequence>MAFFIPYKINLANRGVIPLGDLVGCVLCVGRNIRCNCSIVTGIRLNWNVGYRHQNSEVGYFYTQLLDEGYESDGTQVFENVDDEVPVDDRSSVQGTVVNPWVTRRLTCCGSK</sequence>